<comment type="function">
    <text evidence="1">Catalyzes the condensation of (S)-aspartate-beta-semialdehyde [(S)-ASA] and pyruvate to 4-hydroxy-tetrahydrodipicolinate (HTPA).</text>
</comment>
<feature type="binding site" evidence="15">
    <location>
        <position position="51"/>
    </location>
    <ligand>
        <name>pyruvate</name>
        <dbReference type="ChEBI" id="CHEBI:15361"/>
    </ligand>
</feature>
<evidence type="ECO:0000256" key="2">
    <source>
        <dbReference type="ARBA" id="ARBA00005120"/>
    </source>
</evidence>
<gene>
    <name evidence="16" type="primary">dapA</name>
    <name evidence="16" type="ORF">HW532_16400</name>
</gene>
<name>A0A7S8C6I9_9HYPH</name>
<dbReference type="SUPFAM" id="SSF51569">
    <property type="entry name" value="Aldolase"/>
    <property type="match status" value="1"/>
</dbReference>
<evidence type="ECO:0000256" key="15">
    <source>
        <dbReference type="PIRSR" id="PIRSR001365-2"/>
    </source>
</evidence>
<dbReference type="GO" id="GO:0009089">
    <property type="term" value="P:lysine biosynthetic process via diaminopimelate"/>
    <property type="evidence" value="ECO:0007669"/>
    <property type="project" value="UniProtKB-UniRule"/>
</dbReference>
<protein>
    <recommendedName>
        <fullName evidence="4 12">4-hydroxy-tetrahydrodipicolinate synthase</fullName>
        <ecNumber evidence="4 12">4.3.3.7</ecNumber>
    </recommendedName>
</protein>
<dbReference type="PANTHER" id="PTHR12128:SF66">
    <property type="entry name" value="4-HYDROXY-2-OXOGLUTARATE ALDOLASE, MITOCHONDRIAL"/>
    <property type="match status" value="1"/>
</dbReference>
<dbReference type="Gene3D" id="3.20.20.70">
    <property type="entry name" value="Aldolase class I"/>
    <property type="match status" value="1"/>
</dbReference>
<keyword evidence="17" id="KW-1185">Reference proteome</keyword>
<dbReference type="InterPro" id="IPR002220">
    <property type="entry name" value="DapA-like"/>
</dbReference>
<dbReference type="PRINTS" id="PR00146">
    <property type="entry name" value="DHPICSNTHASE"/>
</dbReference>
<evidence type="ECO:0000256" key="13">
    <source>
        <dbReference type="PIRNR" id="PIRNR001365"/>
    </source>
</evidence>
<keyword evidence="5" id="KW-0963">Cytoplasm</keyword>
<feature type="active site" description="Proton donor/acceptor" evidence="14">
    <location>
        <position position="139"/>
    </location>
</feature>
<dbReference type="InterPro" id="IPR005263">
    <property type="entry name" value="DapA"/>
</dbReference>
<feature type="active site" description="Schiff-base intermediate with substrate" evidence="14">
    <location>
        <position position="167"/>
    </location>
</feature>
<keyword evidence="7" id="KW-0220">Diaminopimelate biosynthesis</keyword>
<evidence type="ECO:0000256" key="8">
    <source>
        <dbReference type="ARBA" id="ARBA00023154"/>
    </source>
</evidence>
<accession>A0A7S8C6I9</accession>
<evidence type="ECO:0000256" key="6">
    <source>
        <dbReference type="ARBA" id="ARBA00022605"/>
    </source>
</evidence>
<evidence type="ECO:0000256" key="14">
    <source>
        <dbReference type="PIRSR" id="PIRSR001365-1"/>
    </source>
</evidence>
<dbReference type="RefSeq" id="WP_213161500.1">
    <property type="nucleotide sequence ID" value="NZ_CP058214.1"/>
</dbReference>
<evidence type="ECO:0000256" key="4">
    <source>
        <dbReference type="ARBA" id="ARBA00012086"/>
    </source>
</evidence>
<dbReference type="Pfam" id="PF00701">
    <property type="entry name" value="DHDPS"/>
    <property type="match status" value="1"/>
</dbReference>
<evidence type="ECO:0000256" key="5">
    <source>
        <dbReference type="ARBA" id="ARBA00022490"/>
    </source>
</evidence>
<comment type="catalytic activity">
    <reaction evidence="11">
        <text>L-aspartate 4-semialdehyde + pyruvate = (2S,4S)-4-hydroxy-2,3,4,5-tetrahydrodipicolinate + H2O + H(+)</text>
        <dbReference type="Rhea" id="RHEA:34171"/>
        <dbReference type="ChEBI" id="CHEBI:15361"/>
        <dbReference type="ChEBI" id="CHEBI:15377"/>
        <dbReference type="ChEBI" id="CHEBI:15378"/>
        <dbReference type="ChEBI" id="CHEBI:67139"/>
        <dbReference type="ChEBI" id="CHEBI:537519"/>
        <dbReference type="EC" id="4.3.3.7"/>
    </reaction>
</comment>
<feature type="binding site" evidence="15">
    <location>
        <position position="209"/>
    </location>
    <ligand>
        <name>pyruvate</name>
        <dbReference type="ChEBI" id="CHEBI:15361"/>
    </ligand>
</feature>
<evidence type="ECO:0000256" key="11">
    <source>
        <dbReference type="ARBA" id="ARBA00047836"/>
    </source>
</evidence>
<dbReference type="PANTHER" id="PTHR12128">
    <property type="entry name" value="DIHYDRODIPICOLINATE SYNTHASE"/>
    <property type="match status" value="1"/>
</dbReference>
<keyword evidence="10" id="KW-0704">Schiff base</keyword>
<dbReference type="EMBL" id="CP058214">
    <property type="protein sequence ID" value="QPC44134.1"/>
    <property type="molecule type" value="Genomic_DNA"/>
</dbReference>
<evidence type="ECO:0000256" key="1">
    <source>
        <dbReference type="ARBA" id="ARBA00003294"/>
    </source>
</evidence>
<keyword evidence="6" id="KW-0028">Amino-acid biosynthesis</keyword>
<evidence type="ECO:0000256" key="3">
    <source>
        <dbReference type="ARBA" id="ARBA00007592"/>
    </source>
</evidence>
<dbReference type="GO" id="GO:0008840">
    <property type="term" value="F:4-hydroxy-tetrahydrodipicolinate synthase activity"/>
    <property type="evidence" value="ECO:0007669"/>
    <property type="project" value="UniProtKB-UniRule"/>
</dbReference>
<dbReference type="SMART" id="SM01130">
    <property type="entry name" value="DHDPS"/>
    <property type="match status" value="1"/>
</dbReference>
<dbReference type="AlphaFoldDB" id="A0A7S8C6I9"/>
<evidence type="ECO:0000256" key="7">
    <source>
        <dbReference type="ARBA" id="ARBA00022915"/>
    </source>
</evidence>
<dbReference type="CDD" id="cd00408">
    <property type="entry name" value="DHDPS-like"/>
    <property type="match status" value="1"/>
</dbReference>
<comment type="similarity">
    <text evidence="3 13">Belongs to the DapA family.</text>
</comment>
<dbReference type="Proteomes" id="UP000593594">
    <property type="component" value="Chromosome"/>
</dbReference>
<evidence type="ECO:0000256" key="12">
    <source>
        <dbReference type="NCBIfam" id="TIGR00674"/>
    </source>
</evidence>
<evidence type="ECO:0000313" key="17">
    <source>
        <dbReference type="Proteomes" id="UP000593594"/>
    </source>
</evidence>
<dbReference type="KEGG" id="kmn:HW532_16400"/>
<dbReference type="NCBIfam" id="TIGR00674">
    <property type="entry name" value="dapA"/>
    <property type="match status" value="1"/>
</dbReference>
<reference evidence="16 17" key="1">
    <citation type="submission" date="2020-06" db="EMBL/GenBank/DDBJ databases">
        <title>Genome sequence of 2 isolates from Red Sea Mangroves.</title>
        <authorList>
            <person name="Sefrji F."/>
            <person name="Michoud G."/>
            <person name="Merlino G."/>
            <person name="Daffonchio D."/>
        </authorList>
    </citation>
    <scope>NUCLEOTIDE SEQUENCE [LARGE SCALE GENOMIC DNA]</scope>
    <source>
        <strain evidence="16 17">R1DC25</strain>
    </source>
</reference>
<evidence type="ECO:0000313" key="16">
    <source>
        <dbReference type="EMBL" id="QPC44134.1"/>
    </source>
</evidence>
<keyword evidence="9 13" id="KW-0456">Lyase</keyword>
<sequence>MPLSPSDLTGVFPAMVTPFTADGTIDRPAVKTLVDHLLAGGATGLVPIGGTGEYTALTPAERKEMVAVTVEAAAGRVPVVAGVLSPGYGEAKLAGDDMKAAGADAVMLLTPFYALGTQEGVRRYFQAFRSDVDLPIVFYEIPARTNISAKADTLQAIVEDGSIIGMKYSNYDLVEFIKVMNRVGDKVAVMSGEEPLFATHLSLGATGGVLATSNIYPRIWTHIFELAKAGNLTEAVAMQNRLEPLFAAIFGEANPGPLKRAMKMAGLDAGEVRLPLLPPSAETVDKLEAIMPMLDDLEAAPLAKAG</sequence>
<evidence type="ECO:0000256" key="9">
    <source>
        <dbReference type="ARBA" id="ARBA00023239"/>
    </source>
</evidence>
<dbReference type="GO" id="GO:0019877">
    <property type="term" value="P:diaminopimelate biosynthetic process"/>
    <property type="evidence" value="ECO:0007669"/>
    <property type="project" value="UniProtKB-KW"/>
</dbReference>
<dbReference type="EC" id="4.3.3.7" evidence="4 12"/>
<dbReference type="PIRSF" id="PIRSF001365">
    <property type="entry name" value="DHDPS"/>
    <property type="match status" value="1"/>
</dbReference>
<proteinExistence type="inferred from homology"/>
<evidence type="ECO:0000256" key="10">
    <source>
        <dbReference type="ARBA" id="ARBA00023270"/>
    </source>
</evidence>
<dbReference type="InterPro" id="IPR013785">
    <property type="entry name" value="Aldolase_TIM"/>
</dbReference>
<organism evidence="16 17">
    <name type="scientific">Kaustia mangrovi</name>
    <dbReference type="NCBI Taxonomy" id="2593653"/>
    <lineage>
        <taxon>Bacteria</taxon>
        <taxon>Pseudomonadati</taxon>
        <taxon>Pseudomonadota</taxon>
        <taxon>Alphaproteobacteria</taxon>
        <taxon>Hyphomicrobiales</taxon>
        <taxon>Parvibaculaceae</taxon>
        <taxon>Kaustia</taxon>
    </lineage>
</organism>
<keyword evidence="8" id="KW-0457">Lysine biosynthesis</keyword>
<dbReference type="UniPathway" id="UPA00034">
    <property type="reaction ID" value="UER00017"/>
</dbReference>
<comment type="pathway">
    <text evidence="2">Amino-acid biosynthesis; L-lysine biosynthesis via DAP pathway; (S)-tetrahydrodipicolinate from L-aspartate: step 3/4.</text>
</comment>